<name>A0ABS5K026_9BACT</name>
<evidence type="ECO:0000313" key="2">
    <source>
        <dbReference type="Proteomes" id="UP000708576"/>
    </source>
</evidence>
<dbReference type="RefSeq" id="WP_212217262.1">
    <property type="nucleotide sequence ID" value="NZ_JAGUCO010000017.1"/>
</dbReference>
<keyword evidence="2" id="KW-1185">Reference proteome</keyword>
<comment type="caution">
    <text evidence="1">The sequence shown here is derived from an EMBL/GenBank/DDBJ whole genome shotgun (WGS) entry which is preliminary data.</text>
</comment>
<dbReference type="EMBL" id="JAGUCO010000017">
    <property type="protein sequence ID" value="MBS2100021.1"/>
    <property type="molecule type" value="Genomic_DNA"/>
</dbReference>
<protein>
    <submittedName>
        <fullName evidence="1">Uncharacterized protein</fullName>
    </submittedName>
</protein>
<accession>A0ABS5K026</accession>
<evidence type="ECO:0000313" key="1">
    <source>
        <dbReference type="EMBL" id="MBS2100021.1"/>
    </source>
</evidence>
<reference evidence="1 2" key="1">
    <citation type="journal article" date="2015" name="Int. J. Syst. Evol. Microbiol.">
        <title>Carboxylicivirga linearis sp. nov., isolated from a sea cucumber culture pond.</title>
        <authorList>
            <person name="Wang F.Q."/>
            <person name="Zhou Y.X."/>
            <person name="Lin X.Z."/>
            <person name="Chen G.J."/>
            <person name="Du Z.J."/>
        </authorList>
    </citation>
    <scope>NUCLEOTIDE SEQUENCE [LARGE SCALE GENOMIC DNA]</scope>
    <source>
        <strain evidence="1 2">FB218</strain>
    </source>
</reference>
<dbReference type="Proteomes" id="UP000708576">
    <property type="component" value="Unassembled WGS sequence"/>
</dbReference>
<proteinExistence type="predicted"/>
<gene>
    <name evidence="1" type="ORF">KEM10_17170</name>
</gene>
<sequence>MTVRFKTGFLYEEITNAKIIGQYASLLCNELKYEGPVLLDFIHDYGQSYMGKNYSFVNFGSDNYSSVNYYRTAYDSLIEENVLQMVSYSNLNEQDLRGLEKMVFTTEPVDSIEKIVIRQFGFHFDVNKTLNLLHYAINNPNETINLSQKDSLASYLPNMYYELNTIPKCKIDSISSLKIKDVEKIIGQKIYAKVDTINNNRISYSYFAQNNCYLIYASVNNNEIVLDTLNQIYSFELNNDYWQSLFVFETPKSFKYYEQDGFDNEFKKSRLHEMPINEHESIVFFDINWISEDIYFINLLNSFEMSAFKIFPYLKRDDILITDFENYIESYRKD</sequence>
<organism evidence="1 2">
    <name type="scientific">Carboxylicivirga linearis</name>
    <dbReference type="NCBI Taxonomy" id="1628157"/>
    <lineage>
        <taxon>Bacteria</taxon>
        <taxon>Pseudomonadati</taxon>
        <taxon>Bacteroidota</taxon>
        <taxon>Bacteroidia</taxon>
        <taxon>Marinilabiliales</taxon>
        <taxon>Marinilabiliaceae</taxon>
        <taxon>Carboxylicivirga</taxon>
    </lineage>
</organism>